<dbReference type="Pfam" id="PF19054">
    <property type="entry name" value="DUF5753"/>
    <property type="match status" value="1"/>
</dbReference>
<dbReference type="Proteomes" id="UP000555564">
    <property type="component" value="Unassembled WGS sequence"/>
</dbReference>
<sequence>MSTERPDPYKSPRDLFAFELRRHRQAAELSQRQLARRMDYSDSLINMVEAAKRPPTRRFAELADRALGLDGDMLRLYTATTWNKAPDYLRSWLEEEQEATSLRTWQPSIVPGLLQTESYAREILAAWPSITAEELDERLSNRMQRQAILVGDKPPDLNILLDEDVIRHMIGGAAVMREQLDHLLQVVSRWHVTMQIVPYVARPHCGQMGGFVLAERNGVAYAAYAEAQPVGRTFDERRLIADLIRRYDAIRAQALPVKESLRLVEEAVDRIGV</sequence>
<evidence type="ECO:0000313" key="3">
    <source>
        <dbReference type="Proteomes" id="UP000555564"/>
    </source>
</evidence>
<dbReference type="CDD" id="cd00093">
    <property type="entry name" value="HTH_XRE"/>
    <property type="match status" value="1"/>
</dbReference>
<dbReference type="SUPFAM" id="SSF47413">
    <property type="entry name" value="lambda repressor-like DNA-binding domains"/>
    <property type="match status" value="1"/>
</dbReference>
<evidence type="ECO:0000313" key="2">
    <source>
        <dbReference type="EMBL" id="MBB6472333.1"/>
    </source>
</evidence>
<dbReference type="AlphaFoldDB" id="A0A7X0IE84"/>
<dbReference type="PROSITE" id="PS50943">
    <property type="entry name" value="HTH_CROC1"/>
    <property type="match status" value="1"/>
</dbReference>
<feature type="domain" description="HTH cro/C1-type" evidence="1">
    <location>
        <begin position="20"/>
        <end position="74"/>
    </location>
</feature>
<organism evidence="2 3">
    <name type="scientific">Sphaerisporangium rubeum</name>
    <dbReference type="NCBI Taxonomy" id="321317"/>
    <lineage>
        <taxon>Bacteria</taxon>
        <taxon>Bacillati</taxon>
        <taxon>Actinomycetota</taxon>
        <taxon>Actinomycetes</taxon>
        <taxon>Streptosporangiales</taxon>
        <taxon>Streptosporangiaceae</taxon>
        <taxon>Sphaerisporangium</taxon>
    </lineage>
</organism>
<dbReference type="GO" id="GO:0003677">
    <property type="term" value="F:DNA binding"/>
    <property type="evidence" value="ECO:0007669"/>
    <property type="project" value="InterPro"/>
</dbReference>
<dbReference type="InterPro" id="IPR001387">
    <property type="entry name" value="Cro/C1-type_HTH"/>
</dbReference>
<dbReference type="RefSeq" id="WP_184979412.1">
    <property type="nucleotide sequence ID" value="NZ_BAAALO010000012.1"/>
</dbReference>
<gene>
    <name evidence="2" type="ORF">BJ992_001764</name>
</gene>
<dbReference type="SMART" id="SM00530">
    <property type="entry name" value="HTH_XRE"/>
    <property type="match status" value="1"/>
</dbReference>
<reference evidence="2 3" key="1">
    <citation type="submission" date="2020-08" db="EMBL/GenBank/DDBJ databases">
        <title>Sequencing the genomes of 1000 actinobacteria strains.</title>
        <authorList>
            <person name="Klenk H.-P."/>
        </authorList>
    </citation>
    <scope>NUCLEOTIDE SEQUENCE [LARGE SCALE GENOMIC DNA]</scope>
    <source>
        <strain evidence="2 3">DSM 44936</strain>
    </source>
</reference>
<dbReference type="EMBL" id="JACHIU010000001">
    <property type="protein sequence ID" value="MBB6472333.1"/>
    <property type="molecule type" value="Genomic_DNA"/>
</dbReference>
<comment type="caution">
    <text evidence="2">The sequence shown here is derived from an EMBL/GenBank/DDBJ whole genome shotgun (WGS) entry which is preliminary data.</text>
</comment>
<name>A0A7X0IE84_9ACTN</name>
<evidence type="ECO:0000259" key="1">
    <source>
        <dbReference type="PROSITE" id="PS50943"/>
    </source>
</evidence>
<proteinExistence type="predicted"/>
<dbReference type="InterPro" id="IPR043917">
    <property type="entry name" value="DUF5753"/>
</dbReference>
<dbReference type="Pfam" id="PF13560">
    <property type="entry name" value="HTH_31"/>
    <property type="match status" value="1"/>
</dbReference>
<accession>A0A7X0IE84</accession>
<protein>
    <submittedName>
        <fullName evidence="2">Transcriptional regulator with XRE-family HTH domain</fullName>
    </submittedName>
</protein>
<keyword evidence="3" id="KW-1185">Reference proteome</keyword>
<dbReference type="Gene3D" id="1.10.260.40">
    <property type="entry name" value="lambda repressor-like DNA-binding domains"/>
    <property type="match status" value="1"/>
</dbReference>
<dbReference type="InterPro" id="IPR010982">
    <property type="entry name" value="Lambda_DNA-bd_dom_sf"/>
</dbReference>